<keyword evidence="7" id="KW-0808">Transferase</keyword>
<evidence type="ECO:0000256" key="8">
    <source>
        <dbReference type="SAM" id="MobiDB-lite"/>
    </source>
</evidence>
<keyword evidence="4 7" id="KW-0500">Molybdenum</keyword>
<evidence type="ECO:0000256" key="7">
    <source>
        <dbReference type="RuleBase" id="RU365090"/>
    </source>
</evidence>
<evidence type="ECO:0000256" key="4">
    <source>
        <dbReference type="ARBA" id="ARBA00022505"/>
    </source>
</evidence>
<dbReference type="Gene3D" id="3.90.105.10">
    <property type="entry name" value="Molybdopterin biosynthesis moea protein, domain 2"/>
    <property type="match status" value="1"/>
</dbReference>
<dbReference type="InterPro" id="IPR005110">
    <property type="entry name" value="MoeA_linker/N"/>
</dbReference>
<dbReference type="InterPro" id="IPR036688">
    <property type="entry name" value="MoeA_C_domain_IV_sf"/>
</dbReference>
<dbReference type="SUPFAM" id="SSF63882">
    <property type="entry name" value="MoeA N-terminal region -like"/>
    <property type="match status" value="1"/>
</dbReference>
<proteinExistence type="inferred from homology"/>
<dbReference type="SMART" id="SM00852">
    <property type="entry name" value="MoCF_biosynth"/>
    <property type="match status" value="1"/>
</dbReference>
<comment type="cofactor">
    <cofactor evidence="7">
        <name>Mg(2+)</name>
        <dbReference type="ChEBI" id="CHEBI:18420"/>
    </cofactor>
</comment>
<gene>
    <name evidence="10" type="ORF">O4U47_28400</name>
</gene>
<comment type="caution">
    <text evidence="10">The sequence shown here is derived from an EMBL/GenBank/DDBJ whole genome shotgun (WGS) entry which is preliminary data.</text>
</comment>
<dbReference type="InterPro" id="IPR005111">
    <property type="entry name" value="MoeA_C_domain_IV"/>
</dbReference>
<comment type="similarity">
    <text evidence="3 7">Belongs to the MoeA family.</text>
</comment>
<dbReference type="Gene3D" id="2.170.190.11">
    <property type="entry name" value="Molybdopterin biosynthesis moea protein, domain 3"/>
    <property type="match status" value="1"/>
</dbReference>
<evidence type="ECO:0000256" key="1">
    <source>
        <dbReference type="ARBA" id="ARBA00002901"/>
    </source>
</evidence>
<comment type="pathway">
    <text evidence="2 7">Cofactor biosynthesis; molybdopterin biosynthesis.</text>
</comment>
<sequence length="400" mass="39882">MARREGASAAWDRARVAARELGERAGPSAARRVPLAEALGATLAADLPALVGIPDCDTSAMDGYAVCGPGPWRVTGRVLAGAAPADEALTPGTAVEIATGAPVPPGSTSVLPYEHAREEDGGTVSGETEPDRHVRRAGEDTRPGDVALKQGAPVTPAVLGLAASLGHDALSVRRPSLAVLVTGDEVVHTGIPGPGRVRDAIGPMLPGLADWAGARAEPPARLGDVREGLAEALRSAAGAGAGAGADAVAVCGASSKGPADHLRSALEDLGAETVVDGVACRPGHPQLLARLPEGPAVVGLPGNPGAALVAGVTLLAPLLSALAGRPDPAAAAPDRAELSAPVRPHPRDTRLVAVRLTGSAAEPVGHDRPGSLRSPAAADGYAVIPPGWSGPLAEIVRLPR</sequence>
<dbReference type="EMBL" id="JAQFWP010000085">
    <property type="protein sequence ID" value="MDA2808462.1"/>
    <property type="molecule type" value="Genomic_DNA"/>
</dbReference>
<keyword evidence="7" id="KW-0479">Metal-binding</keyword>
<dbReference type="InterPro" id="IPR036135">
    <property type="entry name" value="MoeA_linker/N_sf"/>
</dbReference>
<keyword evidence="5 7" id="KW-0501">Molybdenum cofactor biosynthesis</keyword>
<evidence type="ECO:0000313" key="10">
    <source>
        <dbReference type="EMBL" id="MDA2808462.1"/>
    </source>
</evidence>
<dbReference type="PANTHER" id="PTHR10192">
    <property type="entry name" value="MOLYBDOPTERIN BIOSYNTHESIS PROTEIN"/>
    <property type="match status" value="1"/>
</dbReference>
<evidence type="ECO:0000256" key="6">
    <source>
        <dbReference type="ARBA" id="ARBA00047317"/>
    </source>
</evidence>
<evidence type="ECO:0000256" key="3">
    <source>
        <dbReference type="ARBA" id="ARBA00010763"/>
    </source>
</evidence>
<dbReference type="Proteomes" id="UP001165685">
    <property type="component" value="Unassembled WGS sequence"/>
</dbReference>
<dbReference type="Gene3D" id="3.40.980.10">
    <property type="entry name" value="MoaB/Mog-like domain"/>
    <property type="match status" value="1"/>
</dbReference>
<dbReference type="Pfam" id="PF03454">
    <property type="entry name" value="MoeA_C"/>
    <property type="match status" value="1"/>
</dbReference>
<dbReference type="InterPro" id="IPR036425">
    <property type="entry name" value="MoaB/Mog-like_dom_sf"/>
</dbReference>
<dbReference type="SUPFAM" id="SSF63867">
    <property type="entry name" value="MoeA C-terminal domain-like"/>
    <property type="match status" value="1"/>
</dbReference>
<feature type="region of interest" description="Disordered" evidence="8">
    <location>
        <begin position="98"/>
        <end position="148"/>
    </location>
</feature>
<protein>
    <recommendedName>
        <fullName evidence="7">Molybdopterin molybdenumtransferase</fullName>
        <ecNumber evidence="7">2.10.1.1</ecNumber>
    </recommendedName>
</protein>
<comment type="catalytic activity">
    <reaction evidence="6">
        <text>adenylyl-molybdopterin + molybdate = Mo-molybdopterin + AMP + H(+)</text>
        <dbReference type="Rhea" id="RHEA:35047"/>
        <dbReference type="ChEBI" id="CHEBI:15378"/>
        <dbReference type="ChEBI" id="CHEBI:36264"/>
        <dbReference type="ChEBI" id="CHEBI:62727"/>
        <dbReference type="ChEBI" id="CHEBI:71302"/>
        <dbReference type="ChEBI" id="CHEBI:456215"/>
        <dbReference type="EC" id="2.10.1.1"/>
    </reaction>
</comment>
<feature type="domain" description="MoaB/Mog" evidence="9">
    <location>
        <begin position="178"/>
        <end position="321"/>
    </location>
</feature>
<organism evidence="10 11">
    <name type="scientific">Nocardiopsis suaedae</name>
    <dbReference type="NCBI Taxonomy" id="3018444"/>
    <lineage>
        <taxon>Bacteria</taxon>
        <taxon>Bacillati</taxon>
        <taxon>Actinomycetota</taxon>
        <taxon>Actinomycetes</taxon>
        <taxon>Streptosporangiales</taxon>
        <taxon>Nocardiopsidaceae</taxon>
        <taxon>Nocardiopsis</taxon>
    </lineage>
</organism>
<comment type="function">
    <text evidence="1 7">Catalyzes the insertion of molybdate into adenylated molybdopterin with the concomitant release of AMP.</text>
</comment>
<evidence type="ECO:0000313" key="11">
    <source>
        <dbReference type="Proteomes" id="UP001165685"/>
    </source>
</evidence>
<dbReference type="InterPro" id="IPR001453">
    <property type="entry name" value="MoaB/Mog_dom"/>
</dbReference>
<dbReference type="EC" id="2.10.1.1" evidence="7"/>
<name>A0ABT4TUY6_9ACTN</name>
<evidence type="ECO:0000256" key="5">
    <source>
        <dbReference type="ARBA" id="ARBA00023150"/>
    </source>
</evidence>
<evidence type="ECO:0000256" key="2">
    <source>
        <dbReference type="ARBA" id="ARBA00005046"/>
    </source>
</evidence>
<dbReference type="InterPro" id="IPR038987">
    <property type="entry name" value="MoeA-like"/>
</dbReference>
<dbReference type="SUPFAM" id="SSF53218">
    <property type="entry name" value="Molybdenum cofactor biosynthesis proteins"/>
    <property type="match status" value="1"/>
</dbReference>
<dbReference type="Gene3D" id="2.40.340.10">
    <property type="entry name" value="MoeA, C-terminal, domain IV"/>
    <property type="match status" value="1"/>
</dbReference>
<evidence type="ECO:0000259" key="9">
    <source>
        <dbReference type="SMART" id="SM00852"/>
    </source>
</evidence>
<dbReference type="CDD" id="cd00887">
    <property type="entry name" value="MoeA"/>
    <property type="match status" value="1"/>
</dbReference>
<feature type="compositionally biased region" description="Basic and acidic residues" evidence="8">
    <location>
        <begin position="129"/>
        <end position="143"/>
    </location>
</feature>
<dbReference type="RefSeq" id="WP_270681056.1">
    <property type="nucleotide sequence ID" value="NZ_JAQFWP010000085.1"/>
</dbReference>
<keyword evidence="7" id="KW-0460">Magnesium</keyword>
<dbReference type="Pfam" id="PF00994">
    <property type="entry name" value="MoCF_biosynth"/>
    <property type="match status" value="1"/>
</dbReference>
<keyword evidence="11" id="KW-1185">Reference proteome</keyword>
<dbReference type="Pfam" id="PF03453">
    <property type="entry name" value="MoeA_N"/>
    <property type="match status" value="1"/>
</dbReference>
<dbReference type="PANTHER" id="PTHR10192:SF5">
    <property type="entry name" value="GEPHYRIN"/>
    <property type="match status" value="1"/>
</dbReference>
<accession>A0ABT4TUY6</accession>
<reference evidence="10" key="1">
    <citation type="submission" date="2023-01" db="EMBL/GenBank/DDBJ databases">
        <title>Draft genome sequence of Nocardiopsis sp. LSu2-4 isolated from halophytes.</title>
        <authorList>
            <person name="Duangmal K."/>
            <person name="Chantavorakit T."/>
        </authorList>
    </citation>
    <scope>NUCLEOTIDE SEQUENCE</scope>
    <source>
        <strain evidence="10">LSu2-4</strain>
    </source>
</reference>